<comment type="caution">
    <text evidence="1">The sequence shown here is derived from an EMBL/GenBank/DDBJ whole genome shotgun (WGS) entry which is preliminary data.</text>
</comment>
<dbReference type="CDD" id="cd04434">
    <property type="entry name" value="LanC_like"/>
    <property type="match status" value="1"/>
</dbReference>
<proteinExistence type="predicted"/>
<dbReference type="SUPFAM" id="SSF158745">
    <property type="entry name" value="LanC-like"/>
    <property type="match status" value="1"/>
</dbReference>
<gene>
    <name evidence="1" type="ORF">GCM10009554_29970</name>
</gene>
<dbReference type="PRINTS" id="PR01950">
    <property type="entry name" value="LANCSUPER"/>
</dbReference>
<evidence type="ECO:0000313" key="1">
    <source>
        <dbReference type="EMBL" id="GAA0939826.1"/>
    </source>
</evidence>
<keyword evidence="2" id="KW-1185">Reference proteome</keyword>
<dbReference type="Pfam" id="PF05147">
    <property type="entry name" value="LANC_like"/>
    <property type="match status" value="1"/>
</dbReference>
<evidence type="ECO:0008006" key="3">
    <source>
        <dbReference type="Google" id="ProtNLM"/>
    </source>
</evidence>
<dbReference type="RefSeq" id="WP_343969153.1">
    <property type="nucleotide sequence ID" value="NZ_BAAAHK010000007.1"/>
</dbReference>
<dbReference type="InterPro" id="IPR007822">
    <property type="entry name" value="LANC-like"/>
</dbReference>
<organism evidence="1 2">
    <name type="scientific">Kribbella koreensis</name>
    <dbReference type="NCBI Taxonomy" id="57909"/>
    <lineage>
        <taxon>Bacteria</taxon>
        <taxon>Bacillati</taxon>
        <taxon>Actinomycetota</taxon>
        <taxon>Actinomycetes</taxon>
        <taxon>Propionibacteriales</taxon>
        <taxon>Kribbellaceae</taxon>
        <taxon>Kribbella</taxon>
    </lineage>
</organism>
<dbReference type="Gene3D" id="1.50.10.20">
    <property type="match status" value="2"/>
</dbReference>
<evidence type="ECO:0000313" key="2">
    <source>
        <dbReference type="Proteomes" id="UP001500542"/>
    </source>
</evidence>
<name>A0ABN1QBD6_9ACTN</name>
<sequence length="459" mass="49329">MARSADSYRAVAEAAWRWVLDQVRWDAGAWIPESVGGPEPVAVPEYRDNGMHSGLGGLAHVLAEIKLSRPWTAEEQTLADAIAEQIRAAIAEEENYTFFDGLVSHIGVLTSLGVPGSDAAVERLLELAEPDGWPSSFADPDRYLPGARINDMTLGTAGVLLGALWARRSGVEGSTRLAEQAVTVLRAEAVSRPTGLDWPFIPERYLIEPRASMPNLSHGLAGIAATLAIAGVELGRPELLAAALSGAEHLVTLTVSDSEGLLVPRLVPIREDSDLDPVTYNWCHGPAGTSLLFAALQHADVNDVAGESPVTWRRRCNHSVRMSGLPERLYPGFWDNDGRCCGTTGVADVLLDSWQSTGDQVDLDFALSLADTLVERAVRDGQYAYWQFIEHRDEVPLLPPGVGWMQGAAGIAAYLFRAARVVEDGRTAATALRMENWWAALSAPDLGGGEEGRGARAVG</sequence>
<dbReference type="Proteomes" id="UP001500542">
    <property type="component" value="Unassembled WGS sequence"/>
</dbReference>
<reference evidence="1 2" key="1">
    <citation type="journal article" date="2019" name="Int. J. Syst. Evol. Microbiol.">
        <title>The Global Catalogue of Microorganisms (GCM) 10K type strain sequencing project: providing services to taxonomists for standard genome sequencing and annotation.</title>
        <authorList>
            <consortium name="The Broad Institute Genomics Platform"/>
            <consortium name="The Broad Institute Genome Sequencing Center for Infectious Disease"/>
            <person name="Wu L."/>
            <person name="Ma J."/>
        </authorList>
    </citation>
    <scope>NUCLEOTIDE SEQUENCE [LARGE SCALE GENOMIC DNA]</scope>
    <source>
        <strain evidence="1 2">JCM 10977</strain>
    </source>
</reference>
<dbReference type="EMBL" id="BAAAHK010000007">
    <property type="protein sequence ID" value="GAA0939826.1"/>
    <property type="molecule type" value="Genomic_DNA"/>
</dbReference>
<dbReference type="SMART" id="SM01260">
    <property type="entry name" value="LANC_like"/>
    <property type="match status" value="1"/>
</dbReference>
<protein>
    <recommendedName>
        <fullName evidence="3">Lanthionine synthetase-like protein</fullName>
    </recommendedName>
</protein>
<accession>A0ABN1QBD6</accession>